<proteinExistence type="predicted"/>
<dbReference type="PANTHER" id="PTHR34610">
    <property type="entry name" value="SSL7007 PROTEIN"/>
    <property type="match status" value="1"/>
</dbReference>
<dbReference type="InterPro" id="IPR029060">
    <property type="entry name" value="PIN-like_dom_sf"/>
</dbReference>
<dbReference type="AlphaFoldDB" id="A0AAE6KWS3"/>
<dbReference type="InterPro" id="IPR002716">
    <property type="entry name" value="PIN_dom"/>
</dbReference>
<reference evidence="2 3" key="1">
    <citation type="journal article" date="2019" name="Science">
        <title>Social genes are selection hotspots in kin groups of a soil microbe.</title>
        <authorList>
            <person name="Wielgoss S."/>
            <person name="Wolfensberger R."/>
            <person name="Sun L."/>
            <person name="Fiegna F."/>
            <person name="Velicer G.J."/>
        </authorList>
    </citation>
    <scope>NUCLEOTIDE SEQUENCE [LARGE SCALE GENOMIC DNA]</scope>
    <source>
        <strain evidence="2 3">MC3.5.9c15</strain>
    </source>
</reference>
<name>A0AAE6KWS3_MYXXA</name>
<accession>A0AAE6KWS3</accession>
<gene>
    <name evidence="2" type="ORF">BHS09_10980</name>
</gene>
<dbReference type="NCBIfam" id="TIGR00305">
    <property type="entry name" value="putative toxin-antitoxin system toxin component, PIN family"/>
    <property type="match status" value="1"/>
</dbReference>
<dbReference type="EMBL" id="CP017174">
    <property type="protein sequence ID" value="QDE72385.1"/>
    <property type="molecule type" value="Genomic_DNA"/>
</dbReference>
<dbReference type="SUPFAM" id="SSF88723">
    <property type="entry name" value="PIN domain-like"/>
    <property type="match status" value="1"/>
</dbReference>
<protein>
    <submittedName>
        <fullName evidence="2">Toxin-antitoxin system toxin component, PIN family</fullName>
    </submittedName>
</protein>
<sequence>MKRARRRAPSVSRERPSCSKESLTAWGYHVARPRGKGPRGSGAVIPARQEGMMAGLEHLMPFTPLPVVLDTNVVLDLFVFDDPYTRPLAEALAAGTLTAWTDADTLAELGYVLASRNFQPGLGAPQRTAAFERYRAQVHLAPSAESVPTPSLPRCRDRDDQKFLSLAARAGAAWLVSKDKRVLSMADRAGLSFAILTPRQAVARLPPRG</sequence>
<evidence type="ECO:0000259" key="1">
    <source>
        <dbReference type="Pfam" id="PF13470"/>
    </source>
</evidence>
<dbReference type="InterPro" id="IPR002850">
    <property type="entry name" value="PIN_toxin-like"/>
</dbReference>
<feature type="domain" description="PIN" evidence="1">
    <location>
        <begin position="67"/>
        <end position="181"/>
    </location>
</feature>
<dbReference type="Proteomes" id="UP000320179">
    <property type="component" value="Chromosome"/>
</dbReference>
<organism evidence="2 3">
    <name type="scientific">Myxococcus xanthus</name>
    <dbReference type="NCBI Taxonomy" id="34"/>
    <lineage>
        <taxon>Bacteria</taxon>
        <taxon>Pseudomonadati</taxon>
        <taxon>Myxococcota</taxon>
        <taxon>Myxococcia</taxon>
        <taxon>Myxococcales</taxon>
        <taxon>Cystobacterineae</taxon>
        <taxon>Myxococcaceae</taxon>
        <taxon>Myxococcus</taxon>
    </lineage>
</organism>
<dbReference type="Pfam" id="PF13470">
    <property type="entry name" value="PIN_3"/>
    <property type="match status" value="1"/>
</dbReference>
<evidence type="ECO:0000313" key="2">
    <source>
        <dbReference type="EMBL" id="QDE72385.1"/>
    </source>
</evidence>
<dbReference type="PANTHER" id="PTHR34610:SF3">
    <property type="entry name" value="SSL7007 PROTEIN"/>
    <property type="match status" value="1"/>
</dbReference>
<dbReference type="CDD" id="cd09854">
    <property type="entry name" value="PIN_VapC-like"/>
    <property type="match status" value="1"/>
</dbReference>
<evidence type="ECO:0000313" key="3">
    <source>
        <dbReference type="Proteomes" id="UP000320179"/>
    </source>
</evidence>